<dbReference type="Gene3D" id="3.40.50.1820">
    <property type="entry name" value="alpha/beta hydrolase"/>
    <property type="match status" value="1"/>
</dbReference>
<dbReference type="EC" id="3.1.1.-" evidence="3"/>
<evidence type="ECO:0000256" key="2">
    <source>
        <dbReference type="ARBA" id="ARBA00022801"/>
    </source>
</evidence>
<evidence type="ECO:0000256" key="1">
    <source>
        <dbReference type="ARBA" id="ARBA00005964"/>
    </source>
</evidence>
<keyword evidence="2 3" id="KW-0378">Hydrolase</keyword>
<dbReference type="PROSITE" id="PS00941">
    <property type="entry name" value="CARBOXYLESTERASE_B_2"/>
    <property type="match status" value="1"/>
</dbReference>
<dbReference type="AlphaFoldDB" id="A0AAD7APY9"/>
<organism evidence="5 6">
    <name type="scientific">Mycena albidolilacea</name>
    <dbReference type="NCBI Taxonomy" id="1033008"/>
    <lineage>
        <taxon>Eukaryota</taxon>
        <taxon>Fungi</taxon>
        <taxon>Dikarya</taxon>
        <taxon>Basidiomycota</taxon>
        <taxon>Agaricomycotina</taxon>
        <taxon>Agaricomycetes</taxon>
        <taxon>Agaricomycetidae</taxon>
        <taxon>Agaricales</taxon>
        <taxon>Marasmiineae</taxon>
        <taxon>Mycenaceae</taxon>
        <taxon>Mycena</taxon>
    </lineage>
</organism>
<keyword evidence="3" id="KW-0732">Signal</keyword>
<evidence type="ECO:0000256" key="3">
    <source>
        <dbReference type="RuleBase" id="RU361235"/>
    </source>
</evidence>
<dbReference type="EMBL" id="JARIHO010000003">
    <property type="protein sequence ID" value="KAJ7364786.1"/>
    <property type="molecule type" value="Genomic_DNA"/>
</dbReference>
<reference evidence="5" key="1">
    <citation type="submission" date="2023-03" db="EMBL/GenBank/DDBJ databases">
        <title>Massive genome expansion in bonnet fungi (Mycena s.s.) driven by repeated elements and novel gene families across ecological guilds.</title>
        <authorList>
            <consortium name="Lawrence Berkeley National Laboratory"/>
            <person name="Harder C.B."/>
            <person name="Miyauchi S."/>
            <person name="Viragh M."/>
            <person name="Kuo A."/>
            <person name="Thoen E."/>
            <person name="Andreopoulos B."/>
            <person name="Lu D."/>
            <person name="Skrede I."/>
            <person name="Drula E."/>
            <person name="Henrissat B."/>
            <person name="Morin E."/>
            <person name="Kohler A."/>
            <person name="Barry K."/>
            <person name="LaButti K."/>
            <person name="Morin E."/>
            <person name="Salamov A."/>
            <person name="Lipzen A."/>
            <person name="Mereny Z."/>
            <person name="Hegedus B."/>
            <person name="Baldrian P."/>
            <person name="Stursova M."/>
            <person name="Weitz H."/>
            <person name="Taylor A."/>
            <person name="Grigoriev I.V."/>
            <person name="Nagy L.G."/>
            <person name="Martin F."/>
            <person name="Kauserud H."/>
        </authorList>
    </citation>
    <scope>NUCLEOTIDE SEQUENCE</scope>
    <source>
        <strain evidence="5">CBHHK002</strain>
    </source>
</reference>
<dbReference type="InterPro" id="IPR019826">
    <property type="entry name" value="Carboxylesterase_B_AS"/>
</dbReference>
<comment type="similarity">
    <text evidence="1 3">Belongs to the type-B carboxylesterase/lipase family.</text>
</comment>
<dbReference type="Proteomes" id="UP001218218">
    <property type="component" value="Unassembled WGS sequence"/>
</dbReference>
<evidence type="ECO:0000259" key="4">
    <source>
        <dbReference type="Pfam" id="PF00135"/>
    </source>
</evidence>
<dbReference type="InterPro" id="IPR019819">
    <property type="entry name" value="Carboxylesterase_B_CS"/>
</dbReference>
<feature type="domain" description="Carboxylesterase type B" evidence="4">
    <location>
        <begin position="31"/>
        <end position="519"/>
    </location>
</feature>
<evidence type="ECO:0000313" key="6">
    <source>
        <dbReference type="Proteomes" id="UP001218218"/>
    </source>
</evidence>
<dbReference type="InterPro" id="IPR002018">
    <property type="entry name" value="CarbesteraseB"/>
</dbReference>
<dbReference type="SUPFAM" id="SSF53474">
    <property type="entry name" value="alpha/beta-Hydrolases"/>
    <property type="match status" value="1"/>
</dbReference>
<accession>A0AAD7APY9</accession>
<sequence length="557" mass="59786">MTLITLGLIAAAHVLVGANAAAVAPTIVLDNGTFTGLASTTDAHSFFNIPFAQPPTGPLRFRLPTPVQPYSGTHNATLIGPACPQQTAVVPILSGAVQKIVGDLFEDWYGNKYPSAEDCLTLNIIKPANATPSAKLPVVLWLFAGGFEFGTPARYDGVPIVQRSLALGTPIIYISINYRVSAFGFLGGKEVKEQGVGNLGLHDQREALRWVQKYIGAFGGDASKVTIWGESAGAISVSLQMLYNGGNTEGLFRAAYMQSGSPVPVGPIDTQGGGGQKYYDALVARTNCSSTPDTLECLRGLPYDQLKAAQDASPFFLSYESLVLAWLPRVDGVFLSDNPQRLVQQGKVADVPFITGDCDDEGTIFSLSTLNVTTDADFTTYLSTIWAPTANASTVKSLTDAYPSALSEGSPFGTGIFNALSPQFKRLASFQGDAVFHAPRRFFQQALSGKQNQWAYLNKRYKAVPFLGSFHTTDVFNVYETGELTDYLVNFVTALDPNGPTVPAWPAYTTEQPNLMTFADGLGIGDGRETGTTAVTQDTFREEAIRVLTEVSLEYPI</sequence>
<proteinExistence type="inferred from homology"/>
<protein>
    <recommendedName>
        <fullName evidence="3">Carboxylic ester hydrolase</fullName>
        <ecNumber evidence="3">3.1.1.-</ecNumber>
    </recommendedName>
</protein>
<dbReference type="PROSITE" id="PS00122">
    <property type="entry name" value="CARBOXYLESTERASE_B_1"/>
    <property type="match status" value="1"/>
</dbReference>
<dbReference type="InterPro" id="IPR050309">
    <property type="entry name" value="Type-B_Carboxylest/Lipase"/>
</dbReference>
<gene>
    <name evidence="5" type="ORF">DFH08DRAFT_839992</name>
</gene>
<name>A0AAD7APY9_9AGAR</name>
<evidence type="ECO:0000313" key="5">
    <source>
        <dbReference type="EMBL" id="KAJ7364786.1"/>
    </source>
</evidence>
<dbReference type="Pfam" id="PF00135">
    <property type="entry name" value="COesterase"/>
    <property type="match status" value="1"/>
</dbReference>
<feature type="chain" id="PRO_5041770963" description="Carboxylic ester hydrolase" evidence="3">
    <location>
        <begin position="21"/>
        <end position="557"/>
    </location>
</feature>
<dbReference type="InterPro" id="IPR029058">
    <property type="entry name" value="AB_hydrolase_fold"/>
</dbReference>
<keyword evidence="6" id="KW-1185">Reference proteome</keyword>
<dbReference type="GO" id="GO:0016787">
    <property type="term" value="F:hydrolase activity"/>
    <property type="evidence" value="ECO:0007669"/>
    <property type="project" value="UniProtKB-KW"/>
</dbReference>
<comment type="caution">
    <text evidence="5">The sequence shown here is derived from an EMBL/GenBank/DDBJ whole genome shotgun (WGS) entry which is preliminary data.</text>
</comment>
<feature type="signal peptide" evidence="3">
    <location>
        <begin position="1"/>
        <end position="20"/>
    </location>
</feature>
<dbReference type="PANTHER" id="PTHR11559">
    <property type="entry name" value="CARBOXYLESTERASE"/>
    <property type="match status" value="1"/>
</dbReference>